<dbReference type="InterPro" id="IPR011006">
    <property type="entry name" value="CheY-like_superfamily"/>
</dbReference>
<dbReference type="SUPFAM" id="SSF52172">
    <property type="entry name" value="CheY-like"/>
    <property type="match status" value="1"/>
</dbReference>
<dbReference type="EMBL" id="MN739769">
    <property type="protein sequence ID" value="QHT25526.1"/>
    <property type="molecule type" value="Genomic_DNA"/>
</dbReference>
<evidence type="ECO:0008006" key="2">
    <source>
        <dbReference type="Google" id="ProtNLM"/>
    </source>
</evidence>
<protein>
    <recommendedName>
        <fullName evidence="2">Response regulatory domain-containing protein</fullName>
    </recommendedName>
</protein>
<sequence length="124" mass="14730">MKPTILIISDAVYECKYISDMFSPYSRYVDYETNISDINENNYNNYNIIIYDFDNIHDINKEYLLQIINFLCESIKIVITENTEEELMKLLMNLGIDIILPKPISKENVKHSMLIYDFITKKEL</sequence>
<reference evidence="1" key="1">
    <citation type="journal article" date="2020" name="Nature">
        <title>Giant virus diversity and host interactions through global metagenomics.</title>
        <authorList>
            <person name="Schulz F."/>
            <person name="Roux S."/>
            <person name="Paez-Espino D."/>
            <person name="Jungbluth S."/>
            <person name="Walsh D.A."/>
            <person name="Denef V.J."/>
            <person name="McMahon K.D."/>
            <person name="Konstantinidis K.T."/>
            <person name="Eloe-Fadrosh E.A."/>
            <person name="Kyrpides N.C."/>
            <person name="Woyke T."/>
        </authorList>
    </citation>
    <scope>NUCLEOTIDE SEQUENCE</scope>
    <source>
        <strain evidence="1">GVMAG-M-3300023179-152</strain>
    </source>
</reference>
<organism evidence="1">
    <name type="scientific">viral metagenome</name>
    <dbReference type="NCBI Taxonomy" id="1070528"/>
    <lineage>
        <taxon>unclassified sequences</taxon>
        <taxon>metagenomes</taxon>
        <taxon>organismal metagenomes</taxon>
    </lineage>
</organism>
<name>A0A6C0E8R7_9ZZZZ</name>
<accession>A0A6C0E8R7</accession>
<dbReference type="AlphaFoldDB" id="A0A6C0E8R7"/>
<proteinExistence type="predicted"/>
<evidence type="ECO:0000313" key="1">
    <source>
        <dbReference type="EMBL" id="QHT25526.1"/>
    </source>
</evidence>